<feature type="domain" description="MATH" evidence="2">
    <location>
        <begin position="11"/>
        <end position="139"/>
    </location>
</feature>
<dbReference type="PANTHER" id="PTHR24413">
    <property type="entry name" value="SPECKLE-TYPE POZ PROTEIN"/>
    <property type="match status" value="1"/>
</dbReference>
<gene>
    <name evidence="3" type="primary">spopl_0</name>
    <name evidence="3" type="ORF">AVEN_216310_1</name>
</gene>
<dbReference type="OrthoDB" id="6359816at2759"/>
<protein>
    <submittedName>
        <fullName evidence="3">Speckle-type POZ protein-like</fullName>
    </submittedName>
</protein>
<proteinExistence type="predicted"/>
<keyword evidence="4" id="KW-1185">Reference proteome</keyword>
<dbReference type="PROSITE" id="PS50144">
    <property type="entry name" value="MATH"/>
    <property type="match status" value="1"/>
</dbReference>
<dbReference type="PROSITE" id="PS50097">
    <property type="entry name" value="BTB"/>
    <property type="match status" value="1"/>
</dbReference>
<dbReference type="Gene3D" id="2.60.210.10">
    <property type="entry name" value="Apoptosis, Tumor Necrosis Factor Receptor Associated Protein 2, Chain A"/>
    <property type="match status" value="1"/>
</dbReference>
<feature type="domain" description="BTB" evidence="1">
    <location>
        <begin position="348"/>
        <end position="415"/>
    </location>
</feature>
<evidence type="ECO:0000259" key="2">
    <source>
        <dbReference type="PROSITE" id="PS50144"/>
    </source>
</evidence>
<accession>A0A4Y2Q166</accession>
<dbReference type="Pfam" id="PF22486">
    <property type="entry name" value="MATH_2"/>
    <property type="match status" value="1"/>
</dbReference>
<dbReference type="Gene3D" id="3.30.710.10">
    <property type="entry name" value="Potassium Channel Kv1.1, Chain A"/>
    <property type="match status" value="1"/>
</dbReference>
<dbReference type="InterPro" id="IPR011333">
    <property type="entry name" value="SKP1/BTB/POZ_sf"/>
</dbReference>
<dbReference type="EMBL" id="BGPR01012679">
    <property type="protein sequence ID" value="GBN57154.1"/>
    <property type="molecule type" value="Genomic_DNA"/>
</dbReference>
<organism evidence="3 4">
    <name type="scientific">Araneus ventricosus</name>
    <name type="common">Orbweaver spider</name>
    <name type="synonym">Epeira ventricosa</name>
    <dbReference type="NCBI Taxonomy" id="182803"/>
    <lineage>
        <taxon>Eukaryota</taxon>
        <taxon>Metazoa</taxon>
        <taxon>Ecdysozoa</taxon>
        <taxon>Arthropoda</taxon>
        <taxon>Chelicerata</taxon>
        <taxon>Arachnida</taxon>
        <taxon>Araneae</taxon>
        <taxon>Araneomorphae</taxon>
        <taxon>Entelegynae</taxon>
        <taxon>Araneoidea</taxon>
        <taxon>Araneidae</taxon>
        <taxon>Araneus</taxon>
    </lineage>
</organism>
<evidence type="ECO:0000313" key="4">
    <source>
        <dbReference type="Proteomes" id="UP000499080"/>
    </source>
</evidence>
<dbReference type="SMART" id="SM00225">
    <property type="entry name" value="BTB"/>
    <property type="match status" value="1"/>
</dbReference>
<reference evidence="3 4" key="1">
    <citation type="journal article" date="2019" name="Sci. Rep.">
        <title>Orb-weaving spider Araneus ventricosus genome elucidates the spidroin gene catalogue.</title>
        <authorList>
            <person name="Kono N."/>
            <person name="Nakamura H."/>
            <person name="Ohtoshi R."/>
            <person name="Moran D.A.P."/>
            <person name="Shinohara A."/>
            <person name="Yoshida Y."/>
            <person name="Fujiwara M."/>
            <person name="Mori M."/>
            <person name="Tomita M."/>
            <person name="Arakawa K."/>
        </authorList>
    </citation>
    <scope>NUCLEOTIDE SEQUENCE [LARGE SCALE GENOMIC DNA]</scope>
</reference>
<sequence length="496" mass="56989">MRNVMNNGRKEYTFFWFIENYSYCWQKNGEALVSPNFTADGLQGSVWVIQLYPRGLGNEYRYFISLSLNRSKADDGPEDTSLKYEMSVLAADGSDVHSLEYAYTFKRGEGRAWGEFLRLDEKLWRRSFPQDILTVRCKIWKGEGNVHEVARICARTRIGIEKVSFLHVVKDFSTLEPNQTNTTEVRSHSKKECFVSSILYFTNDSCCEGKIILEIKPSGSSYILSQRKISLLDVSGNMIGCGENDNWFDVTRKDIQKLPLSLKRQEILMKESEYLSNNKLSLYCACSFSTGLEFQKIEETQNEIPMAAAKRTNNQELSKNFHSTAKKLSAYPSVSEDMKALYMNQCLTDLELKTKTKSFPAHKIVLCARSPVFKAMMTNNTKEKCNNCIQVDDLDNDVVQQLLLFLYSDTTENLQWKIATQLYYAADKYHIGKLKEVCSSFLVENLTTTNAGELLLLADTHSDIDLKKLVEDYILDHEKEVFGSKEWEMLMEQILC</sequence>
<evidence type="ECO:0000313" key="3">
    <source>
        <dbReference type="EMBL" id="GBN57154.1"/>
    </source>
</evidence>
<name>A0A4Y2Q166_ARAVE</name>
<dbReference type="SUPFAM" id="SSF54695">
    <property type="entry name" value="POZ domain"/>
    <property type="match status" value="1"/>
</dbReference>
<evidence type="ECO:0000259" key="1">
    <source>
        <dbReference type="PROSITE" id="PS50097"/>
    </source>
</evidence>
<dbReference type="InterPro" id="IPR000210">
    <property type="entry name" value="BTB/POZ_dom"/>
</dbReference>
<dbReference type="Proteomes" id="UP000499080">
    <property type="component" value="Unassembled WGS sequence"/>
</dbReference>
<dbReference type="InterPro" id="IPR002083">
    <property type="entry name" value="MATH/TRAF_dom"/>
</dbReference>
<dbReference type="Pfam" id="PF00651">
    <property type="entry name" value="BTB"/>
    <property type="match status" value="1"/>
</dbReference>
<dbReference type="AlphaFoldDB" id="A0A4Y2Q166"/>
<dbReference type="InterPro" id="IPR008974">
    <property type="entry name" value="TRAF-like"/>
</dbReference>
<dbReference type="SUPFAM" id="SSF49599">
    <property type="entry name" value="TRAF domain-like"/>
    <property type="match status" value="1"/>
</dbReference>
<comment type="caution">
    <text evidence="3">The sequence shown here is derived from an EMBL/GenBank/DDBJ whole genome shotgun (WGS) entry which is preliminary data.</text>
</comment>
<dbReference type="Gene3D" id="1.25.40.420">
    <property type="match status" value="1"/>
</dbReference>
<dbReference type="GO" id="GO:0030163">
    <property type="term" value="P:protein catabolic process"/>
    <property type="evidence" value="ECO:0007669"/>
    <property type="project" value="UniProtKB-ARBA"/>
</dbReference>
<dbReference type="CDD" id="cd00121">
    <property type="entry name" value="MATH"/>
    <property type="match status" value="1"/>
</dbReference>